<evidence type="ECO:0000256" key="1">
    <source>
        <dbReference type="ARBA" id="ARBA00000900"/>
    </source>
</evidence>
<dbReference type="FunFam" id="3.30.40.10:FF:000809">
    <property type="entry name" value="RING-type E3 ubiquitin transferase"/>
    <property type="match status" value="1"/>
</dbReference>
<dbReference type="PROSITE" id="PS51698">
    <property type="entry name" value="U_BOX"/>
    <property type="match status" value="1"/>
</dbReference>
<dbReference type="GO" id="GO:0061630">
    <property type="term" value="F:ubiquitin protein ligase activity"/>
    <property type="evidence" value="ECO:0007669"/>
    <property type="project" value="UniProtKB-EC"/>
</dbReference>
<dbReference type="InterPro" id="IPR013083">
    <property type="entry name" value="Znf_RING/FYVE/PHD"/>
</dbReference>
<dbReference type="PANTHER" id="PTHR23315:SF112">
    <property type="entry name" value="U-BOX DOMAIN-CONTAINING PROTEIN 8"/>
    <property type="match status" value="1"/>
</dbReference>
<dbReference type="Gene3D" id="1.25.10.10">
    <property type="entry name" value="Leucine-rich Repeat Variant"/>
    <property type="match status" value="1"/>
</dbReference>
<evidence type="ECO:0000256" key="5">
    <source>
        <dbReference type="ARBA" id="ARBA00022786"/>
    </source>
</evidence>
<dbReference type="InterPro" id="IPR045210">
    <property type="entry name" value="RING-Ubox_PUB"/>
</dbReference>
<dbReference type="SUPFAM" id="SSF57850">
    <property type="entry name" value="RING/U-box"/>
    <property type="match status" value="1"/>
</dbReference>
<dbReference type="GeneID" id="120250297"/>
<dbReference type="Pfam" id="PF25598">
    <property type="entry name" value="ARM_PUB"/>
    <property type="match status" value="1"/>
</dbReference>
<dbReference type="InterPro" id="IPR016024">
    <property type="entry name" value="ARM-type_fold"/>
</dbReference>
<evidence type="ECO:0000256" key="4">
    <source>
        <dbReference type="ARBA" id="ARBA00022679"/>
    </source>
</evidence>
<proteinExistence type="predicted"/>
<keyword evidence="7" id="KW-1185">Reference proteome</keyword>
<keyword evidence="5" id="KW-0833">Ubl conjugation pathway</keyword>
<organism evidence="7 8">
    <name type="scientific">Dioscorea cayennensis subsp. rotundata</name>
    <name type="common">White Guinea yam</name>
    <name type="synonym">Dioscorea rotundata</name>
    <dbReference type="NCBI Taxonomy" id="55577"/>
    <lineage>
        <taxon>Eukaryota</taxon>
        <taxon>Viridiplantae</taxon>
        <taxon>Streptophyta</taxon>
        <taxon>Embryophyta</taxon>
        <taxon>Tracheophyta</taxon>
        <taxon>Spermatophyta</taxon>
        <taxon>Magnoliopsida</taxon>
        <taxon>Liliopsida</taxon>
        <taxon>Dioscoreales</taxon>
        <taxon>Dioscoreaceae</taxon>
        <taxon>Dioscorea</taxon>
    </lineage>
</organism>
<dbReference type="Proteomes" id="UP001515500">
    <property type="component" value="Chromosome 19"/>
</dbReference>
<dbReference type="PANTHER" id="PTHR23315">
    <property type="entry name" value="U BOX DOMAIN-CONTAINING"/>
    <property type="match status" value="1"/>
</dbReference>
<comment type="pathway">
    <text evidence="2">Protein modification; protein ubiquitination.</text>
</comment>
<dbReference type="EC" id="2.3.2.27" evidence="3"/>
<evidence type="ECO:0000256" key="3">
    <source>
        <dbReference type="ARBA" id="ARBA00012483"/>
    </source>
</evidence>
<protein>
    <recommendedName>
        <fullName evidence="3">RING-type E3 ubiquitin transferase</fullName>
        <ecNumber evidence="3">2.3.2.27</ecNumber>
    </recommendedName>
</protein>
<keyword evidence="4" id="KW-0808">Transferase</keyword>
<dbReference type="InterPro" id="IPR058678">
    <property type="entry name" value="ARM_PUB"/>
</dbReference>
<evidence type="ECO:0000313" key="7">
    <source>
        <dbReference type="Proteomes" id="UP001515500"/>
    </source>
</evidence>
<sequence length="357" mass="38275">MEVEFPDDFRCPISLEVMSDPVILTSGHTFDRSSIQRWLDSGNRTCPVTKLPLPPHPRLIPNHALRNLISNFAPDPPSKLPSCHSAADPQLLSFPSDAATLSAAFRRAKLDAAFRRYLADSGAASSVLLRHAASPDPPDLQELSLRVLLLLSLDGDHARVGLAADGAVDLLLPALRCGGSVAALAATTLTSLAVVDVNKCSIGAHPSAIPSLVAVLRDGKGRERREAATALFVLCSLPENRKRAAISGAVPALASLASLGSDRAVEVLGMLVKCSEGREAMKRIKGFVEFIIGIIKGGSLRATEHALVILNFLCCDDKNIILEVRKQGLVEICINLMNEETGKIRENAVEFVRTMEM</sequence>
<dbReference type="AlphaFoldDB" id="A0AB40AJA9"/>
<dbReference type="GO" id="GO:0016567">
    <property type="term" value="P:protein ubiquitination"/>
    <property type="evidence" value="ECO:0007669"/>
    <property type="project" value="InterPro"/>
</dbReference>
<name>A0AB40AJA9_DIOCR</name>
<dbReference type="InterPro" id="IPR011989">
    <property type="entry name" value="ARM-like"/>
</dbReference>
<feature type="domain" description="U-box" evidence="6">
    <location>
        <begin position="4"/>
        <end position="79"/>
    </location>
</feature>
<dbReference type="SMART" id="SM00504">
    <property type="entry name" value="Ubox"/>
    <property type="match status" value="1"/>
</dbReference>
<dbReference type="InterPro" id="IPR003613">
    <property type="entry name" value="Ubox_domain"/>
</dbReference>
<evidence type="ECO:0000256" key="2">
    <source>
        <dbReference type="ARBA" id="ARBA00004906"/>
    </source>
</evidence>
<dbReference type="SUPFAM" id="SSF48371">
    <property type="entry name" value="ARM repeat"/>
    <property type="match status" value="1"/>
</dbReference>
<gene>
    <name evidence="8" type="primary">LOC120250297</name>
</gene>
<comment type="catalytic activity">
    <reaction evidence="1">
        <text>S-ubiquitinyl-[E2 ubiquitin-conjugating enzyme]-L-cysteine + [acceptor protein]-L-lysine = [E2 ubiquitin-conjugating enzyme]-L-cysteine + N(6)-ubiquitinyl-[acceptor protein]-L-lysine.</text>
        <dbReference type="EC" id="2.3.2.27"/>
    </reaction>
</comment>
<dbReference type="Gene3D" id="3.30.40.10">
    <property type="entry name" value="Zinc/RING finger domain, C3HC4 (zinc finger)"/>
    <property type="match status" value="1"/>
</dbReference>
<accession>A0AB40AJA9</accession>
<dbReference type="CDD" id="cd16664">
    <property type="entry name" value="RING-Ubox_PUB"/>
    <property type="match status" value="1"/>
</dbReference>
<reference evidence="8" key="1">
    <citation type="submission" date="2025-08" db="UniProtKB">
        <authorList>
            <consortium name="RefSeq"/>
        </authorList>
    </citation>
    <scope>IDENTIFICATION</scope>
</reference>
<dbReference type="Pfam" id="PF04564">
    <property type="entry name" value="U-box"/>
    <property type="match status" value="1"/>
</dbReference>
<evidence type="ECO:0000313" key="8">
    <source>
        <dbReference type="RefSeq" id="XP_039115030.1"/>
    </source>
</evidence>
<evidence type="ECO:0000259" key="6">
    <source>
        <dbReference type="PROSITE" id="PS51698"/>
    </source>
</evidence>
<dbReference type="RefSeq" id="XP_039115030.1">
    <property type="nucleotide sequence ID" value="XM_039259096.1"/>
</dbReference>